<evidence type="ECO:0000256" key="8">
    <source>
        <dbReference type="ARBA" id="ARBA00032806"/>
    </source>
</evidence>
<gene>
    <name evidence="10" type="ORF">S12H4_34115</name>
</gene>
<dbReference type="GO" id="GO:0004592">
    <property type="term" value="F:pantoate-beta-alanine ligase activity"/>
    <property type="evidence" value="ECO:0007669"/>
    <property type="project" value="UniProtKB-EC"/>
</dbReference>
<dbReference type="SUPFAM" id="SSF52374">
    <property type="entry name" value="Nucleotidylyl transferase"/>
    <property type="match status" value="1"/>
</dbReference>
<organism evidence="10">
    <name type="scientific">marine sediment metagenome</name>
    <dbReference type="NCBI Taxonomy" id="412755"/>
    <lineage>
        <taxon>unclassified sequences</taxon>
        <taxon>metagenomes</taxon>
        <taxon>ecological metagenomes</taxon>
    </lineage>
</organism>
<dbReference type="Pfam" id="PF02569">
    <property type="entry name" value="Pantoate_ligase"/>
    <property type="match status" value="1"/>
</dbReference>
<dbReference type="Gene3D" id="3.40.50.620">
    <property type="entry name" value="HUPs"/>
    <property type="match status" value="1"/>
</dbReference>
<evidence type="ECO:0000256" key="5">
    <source>
        <dbReference type="ARBA" id="ARBA00022655"/>
    </source>
</evidence>
<comment type="caution">
    <text evidence="10">The sequence shown here is derived from an EMBL/GenBank/DDBJ whole genome shotgun (WGS) entry which is preliminary data.</text>
</comment>
<dbReference type="FunFam" id="3.40.50.620:FF:000013">
    <property type="entry name" value="Pantothenate synthetase"/>
    <property type="match status" value="1"/>
</dbReference>
<evidence type="ECO:0000256" key="4">
    <source>
        <dbReference type="ARBA" id="ARBA00022598"/>
    </source>
</evidence>
<evidence type="ECO:0000256" key="3">
    <source>
        <dbReference type="ARBA" id="ARBA00012219"/>
    </source>
</evidence>
<dbReference type="InterPro" id="IPR003721">
    <property type="entry name" value="Pantoate_ligase"/>
</dbReference>
<comment type="catalytic activity">
    <reaction evidence="9">
        <text>(R)-pantoate + beta-alanine + ATP = (R)-pantothenate + AMP + diphosphate + H(+)</text>
        <dbReference type="Rhea" id="RHEA:10912"/>
        <dbReference type="ChEBI" id="CHEBI:15378"/>
        <dbReference type="ChEBI" id="CHEBI:15980"/>
        <dbReference type="ChEBI" id="CHEBI:29032"/>
        <dbReference type="ChEBI" id="CHEBI:30616"/>
        <dbReference type="ChEBI" id="CHEBI:33019"/>
        <dbReference type="ChEBI" id="CHEBI:57966"/>
        <dbReference type="ChEBI" id="CHEBI:456215"/>
        <dbReference type="EC" id="6.3.2.1"/>
    </reaction>
</comment>
<evidence type="ECO:0000256" key="1">
    <source>
        <dbReference type="ARBA" id="ARBA00004990"/>
    </source>
</evidence>
<dbReference type="EC" id="6.3.2.1" evidence="3"/>
<feature type="non-terminal residue" evidence="10">
    <location>
        <position position="196"/>
    </location>
</feature>
<dbReference type="NCBIfam" id="TIGR00018">
    <property type="entry name" value="panC"/>
    <property type="match status" value="1"/>
</dbReference>
<evidence type="ECO:0000256" key="2">
    <source>
        <dbReference type="ARBA" id="ARBA00009256"/>
    </source>
</evidence>
<proteinExistence type="inferred from homology"/>
<accession>X1S7I0</accession>
<keyword evidence="6" id="KW-0547">Nucleotide-binding</keyword>
<evidence type="ECO:0000256" key="9">
    <source>
        <dbReference type="ARBA" id="ARBA00048258"/>
    </source>
</evidence>
<reference evidence="10" key="1">
    <citation type="journal article" date="2014" name="Front. Microbiol.">
        <title>High frequency of phylogenetically diverse reductive dehalogenase-homologous genes in deep subseafloor sedimentary metagenomes.</title>
        <authorList>
            <person name="Kawai M."/>
            <person name="Futagami T."/>
            <person name="Toyoda A."/>
            <person name="Takaki Y."/>
            <person name="Nishi S."/>
            <person name="Hori S."/>
            <person name="Arai W."/>
            <person name="Tsubouchi T."/>
            <person name="Morono Y."/>
            <person name="Uchiyama I."/>
            <person name="Ito T."/>
            <person name="Fujiyama A."/>
            <person name="Inagaki F."/>
            <person name="Takami H."/>
        </authorList>
    </citation>
    <scope>NUCLEOTIDE SEQUENCE</scope>
    <source>
        <strain evidence="10">Expedition CK06-06</strain>
    </source>
</reference>
<dbReference type="PANTHER" id="PTHR21299">
    <property type="entry name" value="CYTIDYLATE KINASE/PANTOATE-BETA-ALANINE LIGASE"/>
    <property type="match status" value="1"/>
</dbReference>
<dbReference type="GO" id="GO:0005524">
    <property type="term" value="F:ATP binding"/>
    <property type="evidence" value="ECO:0007669"/>
    <property type="project" value="UniProtKB-KW"/>
</dbReference>
<keyword evidence="5" id="KW-0566">Pantothenate biosynthesis</keyword>
<sequence>MGLYSLPYQRPPMKAIEKIDEMRGLRQRLTKPVGFVLTMGYLHEGHLALVRQARAENPVVVVSIFVNPTQFGSQEDFEKYPHDHVLDLAILEKEKTDIVFMPSVTEMYPPQFNSWVEVGKVTERLEGASRPGHFRGVTTVVAKLFNIVQPTRAYFGQKDAQQAIVIRKMVANLNMDLEIITVPTVREPDGLAMSSR</sequence>
<protein>
    <recommendedName>
        <fullName evidence="3">pantoate--beta-alanine ligase (AMP-forming)</fullName>
        <ecNumber evidence="3">6.3.2.1</ecNumber>
    </recommendedName>
    <alternativeName>
        <fullName evidence="8">Pantoate-activating enzyme</fullName>
    </alternativeName>
</protein>
<dbReference type="EMBL" id="BARW01020158">
    <property type="protein sequence ID" value="GAI88972.1"/>
    <property type="molecule type" value="Genomic_DNA"/>
</dbReference>
<dbReference type="PANTHER" id="PTHR21299:SF1">
    <property type="entry name" value="PANTOATE--BETA-ALANINE LIGASE"/>
    <property type="match status" value="1"/>
</dbReference>
<evidence type="ECO:0000313" key="10">
    <source>
        <dbReference type="EMBL" id="GAI88972.1"/>
    </source>
</evidence>
<keyword evidence="4" id="KW-0436">Ligase</keyword>
<keyword evidence="7" id="KW-0067">ATP-binding</keyword>
<evidence type="ECO:0000256" key="6">
    <source>
        <dbReference type="ARBA" id="ARBA00022741"/>
    </source>
</evidence>
<dbReference type="GO" id="GO:0015940">
    <property type="term" value="P:pantothenate biosynthetic process"/>
    <property type="evidence" value="ECO:0007669"/>
    <property type="project" value="UniProtKB-KW"/>
</dbReference>
<name>X1S7I0_9ZZZZ</name>
<dbReference type="AlphaFoldDB" id="X1S7I0"/>
<dbReference type="InterPro" id="IPR014729">
    <property type="entry name" value="Rossmann-like_a/b/a_fold"/>
</dbReference>
<evidence type="ECO:0000256" key="7">
    <source>
        <dbReference type="ARBA" id="ARBA00022840"/>
    </source>
</evidence>
<comment type="pathway">
    <text evidence="1">Cofactor biosynthesis; (R)-pantothenate biosynthesis; (R)-pantothenate from (R)-pantoate and beta-alanine: step 1/1.</text>
</comment>
<dbReference type="GO" id="GO:0005829">
    <property type="term" value="C:cytosol"/>
    <property type="evidence" value="ECO:0007669"/>
    <property type="project" value="TreeGrafter"/>
</dbReference>
<comment type="similarity">
    <text evidence="2">Belongs to the pantothenate synthetase family.</text>
</comment>